<dbReference type="RefSeq" id="WP_146402590.1">
    <property type="nucleotide sequence ID" value="NZ_SJPJ01000001.1"/>
</dbReference>
<organism evidence="11 12">
    <name type="scientific">Novipirellula herctigrandis</name>
    <dbReference type="NCBI Taxonomy" id="2527986"/>
    <lineage>
        <taxon>Bacteria</taxon>
        <taxon>Pseudomonadati</taxon>
        <taxon>Planctomycetota</taxon>
        <taxon>Planctomycetia</taxon>
        <taxon>Pirellulales</taxon>
        <taxon>Pirellulaceae</taxon>
        <taxon>Novipirellula</taxon>
    </lineage>
</organism>
<sequence precursor="true">MKTLLQTIAIVCMIAVPAGAQERPNILVLTVDDMNCDSVGVFGCAVPDTTPNMDQFAKAAMRFDHAHVHASSCIPSRNVVMTGRYLFNSGIEGFYQLPKQQVTYKTTPDILRENGYFTMIRGKSSHSSPYHPYPAWDINFDEELKANRINIRDTRTFYEYTKKGIDAAKAAGKPFYFSMDIHDPHTALYSFSYKKGTVSTDLLGQDRDNPPSRIFKPEEVIVPSFLPDTPLSRLEVTAYYNSVRRADDSFGNVIRALKDSGVYDNTFVVFFSDHGMPFPFAKTAMYYHSTHTPLMIRWPGVTKAGAKDNQHVIGTVDLLPTLLEAVEIEQPEGLDGRSFASITKGERQTDREFTYVMYEENVGGNRQPMRAVVSKDYSYICNLWSDGERRFATATRGMATTAEIERLANEGDKRMQQRLHLFNHSVPEQFFDLNQDPDGLDNLIDSPHHQVVIQKHQRAMVQLMESSNDPMRDVFHERDNKKTVAAYLNQLDVQSKARKAKPEIHKRGHQQKSSATKQPKSRKSEQRANTNKPVDGPNVVLIYADDMGWGDVGYHGVNDILTPNIDRLATDGVQFSQGYVSASVCGPSRSGLMTGVYQQRMGCGENPNTSGFPDDPKFPFAGVPKSQPMLSEILQSAGYRCGMVGKWHLGLHESMRPHARGFDSYYGFLNGAHDYEKARPVFGKNKGLWPLFRNNKMQGEYEGYLTDTFSDEAVRFIEGQRDTEQPFFLYVAYNAVHHPWQVPDKYLQRTKHLSDIEDRRFFAGMVLAMDDGVGRIMQALEKSGVSDDTLVMFISDNGSPRGQGLDHPTKDMQKERGDCTMSSPGPFRGFKGDTYEGGIRVPFVMRWPGKIKPGSRYDHPVVNLDVAPTILSQLGIKQTPQGFPFDGVDLMPYLSGKKEDQRPHDLLYWRRDDDYAIRNGDWKLAWNDASCPADSDTMLFNLVEDPGEHHDLSGKHADIKQQLQDQFDAWDSLLPPSQCWGSPKNRKPNPDAPTEAPMTAAEPKRTIRKNAQELSAVDATLHGTEIRKGPQVISHWREPSEWAEWSFTAKASGPHRVFVQYAAPHPANIVLSVAGQKFTSILPSRQNWGDTGEQLVGQVDLEADHPYQLIAKPGQSWRAVNLRSVVLEPLSDNSKTRSLDRPNVVLIMADDLGAECIGAYGCTAYQTPALDHLASVGMRFDYCFAQPLCTPSRVKIMTGRYAHRNYTGFGKFDTREITFGKVLQNAGYRTCMTGKWQLGGDYATPIEMGFDEYCLQNAIVPAEPFERSTRGRERYWSYPVIVANGKLYESEQQYGPDMLSEYATKFIKRQADRKRPFFLYYPMILPHSPFAPSPRSVDGDKSGAPISELKYFKDMVEYVDVLVGRIVETLEATGQRENTLIMFTGDNGTTYPVKVTAPAPEGYPKVLGIDKVRHANQLPRGVQPTRRDGAWEGPLTQTDHGDIPGGKDLMNHRGTHVPLIIDWPQYRGTYQQIGHACNDLIDFSDFFTTIADLAEAELPTDRIIDGVSFAERLKGGEASKRDFVFCHYWGFGRNKKEARESIRNHRWKLYDDGSFFDLQKDIEETSPLQSFDAEAKAARRQLTRAREKLRSN</sequence>
<dbReference type="PANTHER" id="PTHR42693:SF33">
    <property type="entry name" value="ARYLSULFATASE"/>
    <property type="match status" value="1"/>
</dbReference>
<evidence type="ECO:0000256" key="8">
    <source>
        <dbReference type="SAM" id="MobiDB-lite"/>
    </source>
</evidence>
<evidence type="ECO:0000256" key="7">
    <source>
        <dbReference type="ARBA" id="ARBA00023180"/>
    </source>
</evidence>
<feature type="domain" description="Sulfatase N-terminal" evidence="10">
    <location>
        <begin position="1142"/>
        <end position="1495"/>
    </location>
</feature>
<comment type="cofactor">
    <cofactor evidence="1">
        <name>Ca(2+)</name>
        <dbReference type="ChEBI" id="CHEBI:29108"/>
    </cofactor>
</comment>
<keyword evidence="6" id="KW-0106">Calcium</keyword>
<accession>A0A5C5ZD48</accession>
<protein>
    <submittedName>
        <fullName evidence="11">Arylsulfatase</fullName>
        <ecNumber evidence="11">3.1.6.1</ecNumber>
    </submittedName>
</protein>
<evidence type="ECO:0000256" key="1">
    <source>
        <dbReference type="ARBA" id="ARBA00001913"/>
    </source>
</evidence>
<dbReference type="SUPFAM" id="SSF53649">
    <property type="entry name" value="Alkaline phosphatase-like"/>
    <property type="match status" value="3"/>
</dbReference>
<dbReference type="GO" id="GO:0004065">
    <property type="term" value="F:arylsulfatase activity"/>
    <property type="evidence" value="ECO:0007669"/>
    <property type="project" value="UniProtKB-EC"/>
</dbReference>
<keyword evidence="7" id="KW-0325">Glycoprotein</keyword>
<reference evidence="11 12" key="1">
    <citation type="submission" date="2019-02" db="EMBL/GenBank/DDBJ databases">
        <title>Deep-cultivation of Planctomycetes and their phenomic and genomic characterization uncovers novel biology.</title>
        <authorList>
            <person name="Wiegand S."/>
            <person name="Jogler M."/>
            <person name="Boedeker C."/>
            <person name="Pinto D."/>
            <person name="Vollmers J."/>
            <person name="Rivas-Marin E."/>
            <person name="Kohn T."/>
            <person name="Peeters S.H."/>
            <person name="Heuer A."/>
            <person name="Rast P."/>
            <person name="Oberbeckmann S."/>
            <person name="Bunk B."/>
            <person name="Jeske O."/>
            <person name="Meyerdierks A."/>
            <person name="Storesund J.E."/>
            <person name="Kallscheuer N."/>
            <person name="Luecker S."/>
            <person name="Lage O.M."/>
            <person name="Pohl T."/>
            <person name="Merkel B.J."/>
            <person name="Hornburger P."/>
            <person name="Mueller R.-W."/>
            <person name="Bruemmer F."/>
            <person name="Labrenz M."/>
            <person name="Spormann A.M."/>
            <person name="Op Den Camp H."/>
            <person name="Overmann J."/>
            <person name="Amann R."/>
            <person name="Jetten M.S.M."/>
            <person name="Mascher T."/>
            <person name="Medema M.H."/>
            <person name="Devos D.P."/>
            <person name="Kaster A.-K."/>
            <person name="Ovreas L."/>
            <person name="Rohde M."/>
            <person name="Galperin M.Y."/>
            <person name="Jogler C."/>
        </authorList>
    </citation>
    <scope>NUCLEOTIDE SEQUENCE [LARGE SCALE GENOMIC DNA]</scope>
    <source>
        <strain evidence="11 12">CA13</strain>
    </source>
</reference>
<dbReference type="CDD" id="cd16027">
    <property type="entry name" value="SGSH"/>
    <property type="match status" value="1"/>
</dbReference>
<dbReference type="Gene3D" id="2.60.120.260">
    <property type="entry name" value="Galactose-binding domain-like"/>
    <property type="match status" value="1"/>
</dbReference>
<dbReference type="InterPro" id="IPR024607">
    <property type="entry name" value="Sulfatase_CS"/>
</dbReference>
<dbReference type="GO" id="GO:0046872">
    <property type="term" value="F:metal ion binding"/>
    <property type="evidence" value="ECO:0007669"/>
    <property type="project" value="UniProtKB-KW"/>
</dbReference>
<keyword evidence="5 11" id="KW-0378">Hydrolase</keyword>
<dbReference type="EMBL" id="SJPJ01000001">
    <property type="protein sequence ID" value="TWT84741.1"/>
    <property type="molecule type" value="Genomic_DNA"/>
</dbReference>
<evidence type="ECO:0000313" key="11">
    <source>
        <dbReference type="EMBL" id="TWT84741.1"/>
    </source>
</evidence>
<dbReference type="InterPro" id="IPR000917">
    <property type="entry name" value="Sulfatase_N"/>
</dbReference>
<feature type="region of interest" description="Disordered" evidence="8">
    <location>
        <begin position="977"/>
        <end position="1003"/>
    </location>
</feature>
<feature type="region of interest" description="Disordered" evidence="8">
    <location>
        <begin position="796"/>
        <end position="827"/>
    </location>
</feature>
<name>A0A5C5ZD48_9BACT</name>
<feature type="chain" id="PRO_5022921550" evidence="9">
    <location>
        <begin position="21"/>
        <end position="1592"/>
    </location>
</feature>
<evidence type="ECO:0000313" key="12">
    <source>
        <dbReference type="Proteomes" id="UP000315010"/>
    </source>
</evidence>
<keyword evidence="12" id="KW-1185">Reference proteome</keyword>
<feature type="compositionally biased region" description="Low complexity" evidence="8">
    <location>
        <begin position="992"/>
        <end position="1001"/>
    </location>
</feature>
<dbReference type="PANTHER" id="PTHR42693">
    <property type="entry name" value="ARYLSULFATASE FAMILY MEMBER"/>
    <property type="match status" value="1"/>
</dbReference>
<dbReference type="Gene3D" id="3.40.720.10">
    <property type="entry name" value="Alkaline Phosphatase, subunit A"/>
    <property type="match status" value="3"/>
</dbReference>
<evidence type="ECO:0000256" key="4">
    <source>
        <dbReference type="ARBA" id="ARBA00022729"/>
    </source>
</evidence>
<feature type="signal peptide" evidence="9">
    <location>
        <begin position="1"/>
        <end position="20"/>
    </location>
</feature>
<proteinExistence type="inferred from homology"/>
<keyword evidence="4 9" id="KW-0732">Signal</keyword>
<keyword evidence="3" id="KW-0479">Metal-binding</keyword>
<dbReference type="InterPro" id="IPR017850">
    <property type="entry name" value="Alkaline_phosphatase_core_sf"/>
</dbReference>
<evidence type="ECO:0000256" key="9">
    <source>
        <dbReference type="SAM" id="SignalP"/>
    </source>
</evidence>
<feature type="domain" description="Sulfatase N-terminal" evidence="10">
    <location>
        <begin position="537"/>
        <end position="876"/>
    </location>
</feature>
<dbReference type="OrthoDB" id="9803751at2"/>
<evidence type="ECO:0000256" key="3">
    <source>
        <dbReference type="ARBA" id="ARBA00022723"/>
    </source>
</evidence>
<comment type="similarity">
    <text evidence="2">Belongs to the sulfatase family.</text>
</comment>
<comment type="caution">
    <text evidence="11">The sequence shown here is derived from an EMBL/GenBank/DDBJ whole genome shotgun (WGS) entry which is preliminary data.</text>
</comment>
<dbReference type="Gene3D" id="3.30.1120.10">
    <property type="match status" value="1"/>
</dbReference>
<dbReference type="EC" id="3.1.6.1" evidence="11"/>
<dbReference type="InterPro" id="IPR050738">
    <property type="entry name" value="Sulfatase"/>
</dbReference>
<feature type="region of interest" description="Disordered" evidence="8">
    <location>
        <begin position="1421"/>
        <end position="1443"/>
    </location>
</feature>
<gene>
    <name evidence="11" type="primary">atsA_143</name>
    <name evidence="11" type="ORF">CA13_62210</name>
</gene>
<dbReference type="FunFam" id="3.40.720.10:FF:000023">
    <property type="entry name" value="Arylsulfatase A"/>
    <property type="match status" value="1"/>
</dbReference>
<evidence type="ECO:0000256" key="5">
    <source>
        <dbReference type="ARBA" id="ARBA00022801"/>
    </source>
</evidence>
<evidence type="ECO:0000256" key="2">
    <source>
        <dbReference type="ARBA" id="ARBA00008779"/>
    </source>
</evidence>
<dbReference type="Pfam" id="PF00884">
    <property type="entry name" value="Sulfatase"/>
    <property type="match status" value="3"/>
</dbReference>
<dbReference type="PROSITE" id="PS00523">
    <property type="entry name" value="SULFATASE_1"/>
    <property type="match status" value="2"/>
</dbReference>
<dbReference type="Proteomes" id="UP000315010">
    <property type="component" value="Unassembled WGS sequence"/>
</dbReference>
<dbReference type="CDD" id="cd16151">
    <property type="entry name" value="sulfatase_like"/>
    <property type="match status" value="1"/>
</dbReference>
<feature type="region of interest" description="Disordered" evidence="8">
    <location>
        <begin position="494"/>
        <end position="536"/>
    </location>
</feature>
<evidence type="ECO:0000256" key="6">
    <source>
        <dbReference type="ARBA" id="ARBA00022837"/>
    </source>
</evidence>
<feature type="domain" description="Sulfatase N-terminal" evidence="10">
    <location>
        <begin position="24"/>
        <end position="326"/>
    </location>
</feature>
<feature type="compositionally biased region" description="Basic and acidic residues" evidence="8">
    <location>
        <begin position="807"/>
        <end position="818"/>
    </location>
</feature>
<evidence type="ECO:0000259" key="10">
    <source>
        <dbReference type="Pfam" id="PF00884"/>
    </source>
</evidence>